<keyword evidence="6 13" id="KW-0001">2Fe-2S</keyword>
<evidence type="ECO:0000256" key="1">
    <source>
        <dbReference type="ARBA" id="ARBA00001933"/>
    </source>
</evidence>
<feature type="binding site" evidence="13">
    <location>
        <begin position="84"/>
        <end position="85"/>
    </location>
    <ligand>
        <name>pyridoxal 5'-phosphate</name>
        <dbReference type="ChEBI" id="CHEBI:597326"/>
    </ligand>
</feature>
<dbReference type="AlphaFoldDB" id="K1IKJ5"/>
<keyword evidence="10 13" id="KW-0411">Iron-sulfur</keyword>
<organism evidence="16 17">
    <name type="scientific">Aeromonas veronii AMC34</name>
    <dbReference type="NCBI Taxonomy" id="1073383"/>
    <lineage>
        <taxon>Bacteria</taxon>
        <taxon>Pseudomonadati</taxon>
        <taxon>Pseudomonadota</taxon>
        <taxon>Gammaproteobacteria</taxon>
        <taxon>Aeromonadales</taxon>
        <taxon>Aeromonadaceae</taxon>
        <taxon>Aeromonas</taxon>
    </lineage>
</organism>
<evidence type="ECO:0000256" key="12">
    <source>
        <dbReference type="ARBA" id="ARBA00072125"/>
    </source>
</evidence>
<dbReference type="PROSITE" id="PS00595">
    <property type="entry name" value="AA_TRANSFER_CLASS_5"/>
    <property type="match status" value="1"/>
</dbReference>
<keyword evidence="13" id="KW-0963">Cytoplasm</keyword>
<dbReference type="InterPro" id="IPR015421">
    <property type="entry name" value="PyrdxlP-dep_Trfase_major"/>
</dbReference>
<dbReference type="HOGENOM" id="CLU_003433_0_2_6"/>
<dbReference type="PANTHER" id="PTHR11601:SF34">
    <property type="entry name" value="CYSTEINE DESULFURASE"/>
    <property type="match status" value="1"/>
</dbReference>
<dbReference type="GO" id="GO:0046872">
    <property type="term" value="F:metal ion binding"/>
    <property type="evidence" value="ECO:0007669"/>
    <property type="project" value="UniProtKB-KW"/>
</dbReference>
<feature type="binding site" evidence="13">
    <location>
        <position position="164"/>
    </location>
    <ligand>
        <name>pyridoxal 5'-phosphate</name>
        <dbReference type="ChEBI" id="CHEBI:597326"/>
    </ligand>
</feature>
<evidence type="ECO:0000313" key="16">
    <source>
        <dbReference type="EMBL" id="EKB18716.1"/>
    </source>
</evidence>
<dbReference type="PANTHER" id="PTHR11601">
    <property type="entry name" value="CYSTEINE DESULFURYLASE FAMILY MEMBER"/>
    <property type="match status" value="1"/>
</dbReference>
<dbReference type="Proteomes" id="UP000006087">
    <property type="component" value="Unassembled WGS sequence"/>
</dbReference>
<dbReference type="Gene3D" id="3.90.1150.10">
    <property type="entry name" value="Aspartate Aminotransferase, domain 1"/>
    <property type="match status" value="1"/>
</dbReference>
<feature type="modified residue" description="N6-(pyridoxal phosphate)lysine" evidence="13">
    <location>
        <position position="215"/>
    </location>
</feature>
<keyword evidence="7 13" id="KW-0479">Metal-binding</keyword>
<feature type="binding site" evidence="13">
    <location>
        <position position="252"/>
    </location>
    <ligand>
        <name>pyridoxal 5'-phosphate</name>
        <dbReference type="ChEBI" id="CHEBI:597326"/>
    </ligand>
</feature>
<dbReference type="GO" id="GO:0044571">
    <property type="term" value="P:[2Fe-2S] cluster assembly"/>
    <property type="evidence" value="ECO:0007669"/>
    <property type="project" value="UniProtKB-UniRule"/>
</dbReference>
<dbReference type="PATRIC" id="fig|1073383.3.peg.2508"/>
<gene>
    <name evidence="13" type="primary">iscS</name>
    <name evidence="16" type="ORF">HMPREF1168_02490</name>
</gene>
<dbReference type="InterPro" id="IPR010240">
    <property type="entry name" value="Cys_deSase_IscS"/>
</dbReference>
<feature type="binding site" evidence="13">
    <location>
        <position position="192"/>
    </location>
    <ligand>
        <name>pyridoxal 5'-phosphate</name>
        <dbReference type="ChEBI" id="CHEBI:597326"/>
    </ligand>
</feature>
<evidence type="ECO:0000256" key="7">
    <source>
        <dbReference type="ARBA" id="ARBA00022723"/>
    </source>
</evidence>
<dbReference type="InterPro" id="IPR015422">
    <property type="entry name" value="PyrdxlP-dep_Trfase_small"/>
</dbReference>
<dbReference type="SUPFAM" id="SSF53383">
    <property type="entry name" value="PLP-dependent transferases"/>
    <property type="match status" value="1"/>
</dbReference>
<protein>
    <recommendedName>
        <fullName evidence="12 13">Cysteine desulfurase IscS</fullName>
        <ecNumber evidence="4 13">2.8.1.7</ecNumber>
    </recommendedName>
</protein>
<dbReference type="EC" id="2.8.1.7" evidence="4 13"/>
<comment type="catalytic activity">
    <reaction evidence="11 13">
        <text>(sulfur carrier)-H + L-cysteine = (sulfur carrier)-SH + L-alanine</text>
        <dbReference type="Rhea" id="RHEA:43892"/>
        <dbReference type="Rhea" id="RHEA-COMP:14737"/>
        <dbReference type="Rhea" id="RHEA-COMP:14739"/>
        <dbReference type="ChEBI" id="CHEBI:29917"/>
        <dbReference type="ChEBI" id="CHEBI:35235"/>
        <dbReference type="ChEBI" id="CHEBI:57972"/>
        <dbReference type="ChEBI" id="CHEBI:64428"/>
        <dbReference type="EC" id="2.8.1.7"/>
    </reaction>
</comment>
<reference evidence="16 17" key="1">
    <citation type="submission" date="2012-06" db="EMBL/GenBank/DDBJ databases">
        <title>The Genome Sequence of Aeromonas veronii AMC34.</title>
        <authorList>
            <consortium name="The Broad Institute Genome Sequencing Platform"/>
            <person name="Earl A."/>
            <person name="Ward D."/>
            <person name="Feldgarden M."/>
            <person name="Gevers D."/>
            <person name="Graf J."/>
            <person name="Tomasi A."/>
            <person name="Horneman A."/>
            <person name="Walker B."/>
            <person name="Young S.K."/>
            <person name="Zeng Q."/>
            <person name="Gargeya S."/>
            <person name="Fitzgerald M."/>
            <person name="Haas B."/>
            <person name="Abouelleil A."/>
            <person name="Alvarado L."/>
            <person name="Arachchi H.M."/>
            <person name="Berlin A.M."/>
            <person name="Chapman S.B."/>
            <person name="Goldberg J."/>
            <person name="Griggs A."/>
            <person name="Gujja S."/>
            <person name="Hansen M."/>
            <person name="Howarth C."/>
            <person name="Imamovic A."/>
            <person name="Larimer J."/>
            <person name="McCowan C."/>
            <person name="Montmayeur A."/>
            <person name="Murphy C."/>
            <person name="Neiman D."/>
            <person name="Pearson M."/>
            <person name="Priest M."/>
            <person name="Roberts A."/>
            <person name="Saif S."/>
            <person name="Shea T."/>
            <person name="Sisk P."/>
            <person name="Sykes S."/>
            <person name="Wortman J."/>
            <person name="Nusbaum C."/>
            <person name="Birren B."/>
        </authorList>
    </citation>
    <scope>NUCLEOTIDE SEQUENCE [LARGE SCALE GENOMIC DNA]</scope>
    <source>
        <strain evidence="16 17">AMC34</strain>
    </source>
</reference>
<evidence type="ECO:0000259" key="15">
    <source>
        <dbReference type="Pfam" id="PF00266"/>
    </source>
</evidence>
<feature type="domain" description="Aminotransferase class V" evidence="15">
    <location>
        <begin position="14"/>
        <end position="377"/>
    </location>
</feature>
<evidence type="ECO:0000256" key="2">
    <source>
        <dbReference type="ARBA" id="ARBA00005151"/>
    </source>
</evidence>
<comment type="similarity">
    <text evidence="3 13">Belongs to the class-V pyridoxal-phosphate-dependent aminotransferase family. NifS/IscS subfamily.</text>
</comment>
<dbReference type="GO" id="GO:1990221">
    <property type="term" value="C:L-cysteine desulfurase complex"/>
    <property type="evidence" value="ECO:0007669"/>
    <property type="project" value="UniProtKB-ARBA"/>
</dbReference>
<feature type="active site" description="Cysteine persulfide intermediate" evidence="13">
    <location>
        <position position="337"/>
    </location>
</feature>
<dbReference type="HAMAP" id="MF_00331">
    <property type="entry name" value="Cys_desulf_IscS"/>
    <property type="match status" value="1"/>
</dbReference>
<evidence type="ECO:0000313" key="17">
    <source>
        <dbReference type="Proteomes" id="UP000006087"/>
    </source>
</evidence>
<accession>K1IKJ5</accession>
<evidence type="ECO:0000256" key="14">
    <source>
        <dbReference type="RuleBase" id="RU004504"/>
    </source>
</evidence>
<comment type="subunit">
    <text evidence="13">Homodimer. Forms a heterotetramer with IscU, interacts with other sulfur acceptors.</text>
</comment>
<keyword evidence="8 13" id="KW-0663">Pyridoxal phosphate</keyword>
<dbReference type="PIRSF" id="PIRSF005572">
    <property type="entry name" value="NifS"/>
    <property type="match status" value="1"/>
</dbReference>
<evidence type="ECO:0000256" key="9">
    <source>
        <dbReference type="ARBA" id="ARBA00023004"/>
    </source>
</evidence>
<sequence length="413" mass="45865">MTRTVTEKNMKLPIYLDYSATCPVDPRVAEKMMQCLTMDGLFGNPASRSHRFGWQAEEAVDLARNQVADLIGADPREIVFTSGATESNNLAIKGVAHFYASKGKHIITSKTEHKAVLDTCRQLEREGFEVTYLEPMPNGLFTLEMIENAMRDDTILVSIMHVNNEIGVVQNIAAIGELCRSRKILLHVDAVQSVGKIPVDVEALKVDLLSVSAHKVYGPKGIGALFVRRKPRVRLEAQMHGGGHERGMRSGTLPTHQIVGMGEAFRIAKEEMVSEGERILALRQRLWNGIKDIEAVYINGDLDQRVPGNLNVSFAYVEGESLIMALKDLAVSSGSACTSASLEPSYVLRALGLNDELAHSSIRFSMGRFTTEEEIDYAVKLIRDSIGRLREMSPLWEMYKDGVDLNTVEWAHH</sequence>
<dbReference type="Gene3D" id="3.40.640.10">
    <property type="entry name" value="Type I PLP-dependent aspartate aminotransferase-like (Major domain)"/>
    <property type="match status" value="1"/>
</dbReference>
<dbReference type="InterPro" id="IPR015424">
    <property type="entry name" value="PyrdxlP-dep_Trfase"/>
</dbReference>
<feature type="binding site" description="via persulfide group" evidence="13">
    <location>
        <position position="337"/>
    </location>
    <ligand>
        <name>[2Fe-2S] cluster</name>
        <dbReference type="ChEBI" id="CHEBI:190135"/>
        <note>ligand shared with IscU</note>
    </ligand>
</feature>
<dbReference type="InterPro" id="IPR016454">
    <property type="entry name" value="Cysteine_dSase"/>
</dbReference>
<comment type="function">
    <text evidence="13">Master enzyme that delivers sulfur to a number of partners involved in Fe-S cluster assembly, tRNA modification or cofactor biosynthesis. Catalyzes the removal of elemental sulfur atoms from cysteine to produce alanine. Functions as a sulfur delivery protein for Fe-S cluster synthesis onto IscU, an Fe-S scaffold assembly protein, as well as other S acceptor proteins.</text>
</comment>
<dbReference type="GO" id="GO:0030170">
    <property type="term" value="F:pyridoxal phosphate binding"/>
    <property type="evidence" value="ECO:0007669"/>
    <property type="project" value="UniProtKB-UniRule"/>
</dbReference>
<comment type="caution">
    <text evidence="16">The sequence shown here is derived from an EMBL/GenBank/DDBJ whole genome shotgun (WGS) entry which is preliminary data.</text>
</comment>
<dbReference type="FunFam" id="3.90.1150.10:FF:000002">
    <property type="entry name" value="Cysteine desulfurase IscS"/>
    <property type="match status" value="1"/>
</dbReference>
<evidence type="ECO:0000256" key="8">
    <source>
        <dbReference type="ARBA" id="ARBA00022898"/>
    </source>
</evidence>
<dbReference type="GO" id="GO:0031071">
    <property type="term" value="F:cysteine desulfurase activity"/>
    <property type="evidence" value="ECO:0007669"/>
    <property type="project" value="UniProtKB-UniRule"/>
</dbReference>
<evidence type="ECO:0000256" key="4">
    <source>
        <dbReference type="ARBA" id="ARBA00012239"/>
    </source>
</evidence>
<evidence type="ECO:0000256" key="13">
    <source>
        <dbReference type="HAMAP-Rule" id="MF_00331"/>
    </source>
</evidence>
<dbReference type="Pfam" id="PF00266">
    <property type="entry name" value="Aminotran_5"/>
    <property type="match status" value="1"/>
</dbReference>
<keyword evidence="5 13" id="KW-0808">Transferase</keyword>
<name>K1IKJ5_AERVE</name>
<dbReference type="EMBL" id="AGWU01000020">
    <property type="protein sequence ID" value="EKB18716.1"/>
    <property type="molecule type" value="Genomic_DNA"/>
</dbReference>
<evidence type="ECO:0000256" key="11">
    <source>
        <dbReference type="ARBA" id="ARBA00050776"/>
    </source>
</evidence>
<dbReference type="NCBIfam" id="NF010611">
    <property type="entry name" value="PRK14012.1"/>
    <property type="match status" value="1"/>
</dbReference>
<dbReference type="NCBIfam" id="TIGR02006">
    <property type="entry name" value="IscS"/>
    <property type="match status" value="1"/>
</dbReference>
<proteinExistence type="inferred from homology"/>
<dbReference type="InterPro" id="IPR020578">
    <property type="entry name" value="Aminotrans_V_PyrdxlP_BS"/>
</dbReference>
<comment type="cofactor">
    <cofactor evidence="1 13 14">
        <name>pyridoxal 5'-phosphate</name>
        <dbReference type="ChEBI" id="CHEBI:597326"/>
    </cofactor>
</comment>
<comment type="subcellular location">
    <subcellularLocation>
        <location evidence="13">Cytoplasm</location>
    </subcellularLocation>
</comment>
<comment type="pathway">
    <text evidence="2 13">Cofactor biosynthesis; iron-sulfur cluster biosynthesis.</text>
</comment>
<evidence type="ECO:0000256" key="10">
    <source>
        <dbReference type="ARBA" id="ARBA00023014"/>
    </source>
</evidence>
<evidence type="ECO:0000256" key="6">
    <source>
        <dbReference type="ARBA" id="ARBA00022714"/>
    </source>
</evidence>
<dbReference type="InterPro" id="IPR000192">
    <property type="entry name" value="Aminotrans_V_dom"/>
</dbReference>
<dbReference type="GO" id="GO:0051537">
    <property type="term" value="F:2 iron, 2 sulfur cluster binding"/>
    <property type="evidence" value="ECO:0007669"/>
    <property type="project" value="UniProtKB-UniRule"/>
</dbReference>
<feature type="binding site" evidence="13">
    <location>
        <begin position="212"/>
        <end position="214"/>
    </location>
    <ligand>
        <name>pyridoxal 5'-phosphate</name>
        <dbReference type="ChEBI" id="CHEBI:597326"/>
    </ligand>
</feature>
<evidence type="ECO:0000256" key="3">
    <source>
        <dbReference type="ARBA" id="ARBA00006490"/>
    </source>
</evidence>
<dbReference type="FunFam" id="3.40.640.10:FF:000003">
    <property type="entry name" value="Cysteine desulfurase IscS"/>
    <property type="match status" value="1"/>
</dbReference>
<keyword evidence="9 13" id="KW-0408">Iron</keyword>
<evidence type="ECO:0000256" key="5">
    <source>
        <dbReference type="ARBA" id="ARBA00022679"/>
    </source>
</evidence>
<dbReference type="UniPathway" id="UPA00266"/>